<feature type="region of interest" description="Disordered" evidence="1">
    <location>
        <begin position="1"/>
        <end position="113"/>
    </location>
</feature>
<dbReference type="InterPro" id="IPR011990">
    <property type="entry name" value="TPR-like_helical_dom_sf"/>
</dbReference>
<keyword evidence="2" id="KW-0472">Membrane</keyword>
<feature type="compositionally biased region" description="Basic residues" evidence="1">
    <location>
        <begin position="1"/>
        <end position="11"/>
    </location>
</feature>
<dbReference type="InterPro" id="IPR006597">
    <property type="entry name" value="Sel1-like"/>
</dbReference>
<proteinExistence type="evidence at transcript level"/>
<protein>
    <submittedName>
        <fullName evidence="3">ERAD-associated E3 ubiquitin-protein ligase component HRD3A-like</fullName>
    </submittedName>
</protein>
<dbReference type="SUPFAM" id="SSF81901">
    <property type="entry name" value="HCP-like"/>
    <property type="match status" value="1"/>
</dbReference>
<evidence type="ECO:0000256" key="1">
    <source>
        <dbReference type="SAM" id="MobiDB-lite"/>
    </source>
</evidence>
<evidence type="ECO:0000256" key="2">
    <source>
        <dbReference type="SAM" id="Phobius"/>
    </source>
</evidence>
<dbReference type="EMBL" id="IACT01007697">
    <property type="protein sequence ID" value="LAC26811.1"/>
    <property type="molecule type" value="mRNA"/>
</dbReference>
<feature type="transmembrane region" description="Helical" evidence="2">
    <location>
        <begin position="144"/>
        <end position="165"/>
    </location>
</feature>
<evidence type="ECO:0000313" key="3">
    <source>
        <dbReference type="EMBL" id="LAC26811.1"/>
    </source>
</evidence>
<keyword evidence="2" id="KW-0812">Transmembrane</keyword>
<keyword evidence="2" id="KW-1133">Transmembrane helix</keyword>
<name>A0A6A7G815_9CRUS</name>
<dbReference type="InterPro" id="IPR052748">
    <property type="entry name" value="ISR_Activator"/>
</dbReference>
<dbReference type="Gene3D" id="1.25.40.10">
    <property type="entry name" value="Tetratricopeptide repeat domain"/>
    <property type="match status" value="1"/>
</dbReference>
<sequence length="275" mass="30500">MPKLGVRRKRSSGSMSFDPIKQHKNPNAEGKKTAEGLPKSAPLFGSFEGFSSTEAPDAKETTSLLPPKESPGSSNRSSPERRREGTALINMTPPPLSSNTPLIPKPGTRTRRKDIPRYVPEDWDNSLPYGGKVYLARKKKPDTWLCIALQVVLVGLAVGLVYYAWYHTDHMHFNTIKLYGHYGHMQAQAITAEKYLHGKGVERNHSMAMVWYKKAADQGHPHSSYNLAVGHLQGLDVGLRRGQAHELIRHAAENGVPEAAEVLNKVCSRTSRCDN</sequence>
<accession>A0A6A7G815</accession>
<dbReference type="PANTHER" id="PTHR45011">
    <property type="entry name" value="DAP3-BINDING CELL DEATH ENHANCER 1"/>
    <property type="match status" value="1"/>
</dbReference>
<reference evidence="3" key="1">
    <citation type="submission" date="2017-11" db="EMBL/GenBank/DDBJ databases">
        <title>The sensing device of the deep-sea amphipod.</title>
        <authorList>
            <person name="Kobayashi H."/>
            <person name="Nagahama T."/>
            <person name="Arai W."/>
            <person name="Sasagawa Y."/>
            <person name="Umeda M."/>
            <person name="Hayashi T."/>
            <person name="Nikaido I."/>
            <person name="Watanabe H."/>
            <person name="Oguri K."/>
            <person name="Kitazato H."/>
            <person name="Fujioka K."/>
            <person name="Kido Y."/>
            <person name="Takami H."/>
        </authorList>
    </citation>
    <scope>NUCLEOTIDE SEQUENCE</scope>
    <source>
        <tissue evidence="3">Whole body</tissue>
    </source>
</reference>
<dbReference type="AlphaFoldDB" id="A0A6A7G815"/>
<dbReference type="PANTHER" id="PTHR45011:SF1">
    <property type="entry name" value="DAP3-BINDING CELL DEATH ENHANCER 1"/>
    <property type="match status" value="1"/>
</dbReference>
<organism evidence="3">
    <name type="scientific">Hirondellea gigas</name>
    <dbReference type="NCBI Taxonomy" id="1518452"/>
    <lineage>
        <taxon>Eukaryota</taxon>
        <taxon>Metazoa</taxon>
        <taxon>Ecdysozoa</taxon>
        <taxon>Arthropoda</taxon>
        <taxon>Crustacea</taxon>
        <taxon>Multicrustacea</taxon>
        <taxon>Malacostraca</taxon>
        <taxon>Eumalacostraca</taxon>
        <taxon>Peracarida</taxon>
        <taxon>Amphipoda</taxon>
        <taxon>Amphilochidea</taxon>
        <taxon>Lysianassida</taxon>
        <taxon>Lysianassidira</taxon>
        <taxon>Lysianassoidea</taxon>
        <taxon>Lysianassidae</taxon>
        <taxon>Hirondellea</taxon>
    </lineage>
</organism>
<dbReference type="Pfam" id="PF08238">
    <property type="entry name" value="Sel1"/>
    <property type="match status" value="2"/>
</dbReference>
<dbReference type="SMART" id="SM00671">
    <property type="entry name" value="SEL1"/>
    <property type="match status" value="2"/>
</dbReference>